<gene>
    <name evidence="8" type="primary">rfbD_2</name>
    <name evidence="8" type="ORF">D791_02477</name>
</gene>
<dbReference type="PANTHER" id="PTHR10491:SF4">
    <property type="entry name" value="METHIONINE ADENOSYLTRANSFERASE 2 SUBUNIT BETA"/>
    <property type="match status" value="1"/>
</dbReference>
<keyword evidence="6 8" id="KW-0560">Oxidoreductase</keyword>
<evidence type="ECO:0000259" key="7">
    <source>
        <dbReference type="Pfam" id="PF04321"/>
    </source>
</evidence>
<keyword evidence="6" id="KW-0521">NADP</keyword>
<evidence type="ECO:0000256" key="4">
    <source>
        <dbReference type="ARBA" id="ARBA00017099"/>
    </source>
</evidence>
<comment type="catalytic activity">
    <reaction evidence="5 6">
        <text>dTDP-beta-L-rhamnose + NADP(+) = dTDP-4-dehydro-beta-L-rhamnose + NADPH + H(+)</text>
        <dbReference type="Rhea" id="RHEA:21796"/>
        <dbReference type="ChEBI" id="CHEBI:15378"/>
        <dbReference type="ChEBI" id="CHEBI:57510"/>
        <dbReference type="ChEBI" id="CHEBI:57783"/>
        <dbReference type="ChEBI" id="CHEBI:58349"/>
        <dbReference type="ChEBI" id="CHEBI:62830"/>
        <dbReference type="EC" id="1.1.1.133"/>
    </reaction>
</comment>
<organism evidence="8 9">
    <name type="scientific">Nitrincola nitratireducens</name>
    <dbReference type="NCBI Taxonomy" id="1229521"/>
    <lineage>
        <taxon>Bacteria</taxon>
        <taxon>Pseudomonadati</taxon>
        <taxon>Pseudomonadota</taxon>
        <taxon>Gammaproteobacteria</taxon>
        <taxon>Oceanospirillales</taxon>
        <taxon>Oceanospirillaceae</taxon>
        <taxon>Nitrincola</taxon>
    </lineage>
</organism>
<comment type="similarity">
    <text evidence="2 6">Belongs to the dTDP-4-dehydrorhamnose reductase family.</text>
</comment>
<dbReference type="OrthoDB" id="9803892at2"/>
<dbReference type="UniPathway" id="UPA00124"/>
<dbReference type="AlphaFoldDB" id="W9V110"/>
<dbReference type="RefSeq" id="WP_036511673.1">
    <property type="nucleotide sequence ID" value="NZ_AONB01000012.1"/>
</dbReference>
<dbReference type="STRING" id="1229521.D791_02477"/>
<reference evidence="8 9" key="2">
    <citation type="journal article" date="2015" name="Syst. Appl. Microbiol.">
        <title>Nitrincola nitratireducens sp. nov. isolated from a haloalkaline crater lake.</title>
        <authorList>
            <person name="Singh A."/>
            <person name="Vaidya B."/>
            <person name="Tanuku N.R."/>
            <person name="Pinnaka A.K."/>
        </authorList>
    </citation>
    <scope>NUCLEOTIDE SEQUENCE [LARGE SCALE GENOMIC DNA]</scope>
    <source>
        <strain evidence="8 9">AK23</strain>
    </source>
</reference>
<name>W9V110_9GAMM</name>
<dbReference type="GO" id="GO:0019305">
    <property type="term" value="P:dTDP-rhamnose biosynthetic process"/>
    <property type="evidence" value="ECO:0007669"/>
    <property type="project" value="UniProtKB-UniPathway"/>
</dbReference>
<dbReference type="Pfam" id="PF04321">
    <property type="entry name" value="RmlD_sub_bind"/>
    <property type="match status" value="1"/>
</dbReference>
<evidence type="ECO:0000256" key="3">
    <source>
        <dbReference type="ARBA" id="ARBA00012929"/>
    </source>
</evidence>
<dbReference type="InterPro" id="IPR005913">
    <property type="entry name" value="dTDP_dehydrorham_reduct"/>
</dbReference>
<dbReference type="InterPro" id="IPR029903">
    <property type="entry name" value="RmlD-like-bd"/>
</dbReference>
<accession>W9V110</accession>
<dbReference type="Proteomes" id="UP000019464">
    <property type="component" value="Unassembled WGS sequence"/>
</dbReference>
<dbReference type="PATRIC" id="fig|1229521.3.peg.2506"/>
<comment type="pathway">
    <text evidence="1 6">Carbohydrate biosynthesis; dTDP-L-rhamnose biosynthesis.</text>
</comment>
<evidence type="ECO:0000313" key="8">
    <source>
        <dbReference type="EMBL" id="EXJ10646.1"/>
    </source>
</evidence>
<dbReference type="EC" id="1.1.1.133" evidence="3 6"/>
<feature type="domain" description="RmlD-like substrate binding" evidence="7">
    <location>
        <begin position="5"/>
        <end position="290"/>
    </location>
</feature>
<comment type="caution">
    <text evidence="8">The sequence shown here is derived from an EMBL/GenBank/DDBJ whole genome shotgun (WGS) entry which is preliminary data.</text>
</comment>
<dbReference type="NCBIfam" id="TIGR01214">
    <property type="entry name" value="rmlD"/>
    <property type="match status" value="1"/>
</dbReference>
<dbReference type="Gene3D" id="3.40.50.720">
    <property type="entry name" value="NAD(P)-binding Rossmann-like Domain"/>
    <property type="match status" value="1"/>
</dbReference>
<dbReference type="GO" id="GO:0005829">
    <property type="term" value="C:cytosol"/>
    <property type="evidence" value="ECO:0007669"/>
    <property type="project" value="TreeGrafter"/>
</dbReference>
<protein>
    <recommendedName>
        <fullName evidence="4 6">dTDP-4-dehydrorhamnose reductase</fullName>
        <ecNumber evidence="3 6">1.1.1.133</ecNumber>
    </recommendedName>
</protein>
<dbReference type="EMBL" id="AONB01000012">
    <property type="protein sequence ID" value="EXJ10646.1"/>
    <property type="molecule type" value="Genomic_DNA"/>
</dbReference>
<evidence type="ECO:0000256" key="5">
    <source>
        <dbReference type="ARBA" id="ARBA00048200"/>
    </source>
</evidence>
<dbReference type="GO" id="GO:0009243">
    <property type="term" value="P:O antigen biosynthetic process"/>
    <property type="evidence" value="ECO:0007669"/>
    <property type="project" value="UniProtKB-UniPathway"/>
</dbReference>
<comment type="cofactor">
    <cofactor evidence="6">
        <name>Mg(2+)</name>
        <dbReference type="ChEBI" id="CHEBI:18420"/>
    </cofactor>
    <text evidence="6">Binds 1 Mg(2+) ion per monomer.</text>
</comment>
<comment type="function">
    <text evidence="6">Catalyzes the reduction of dTDP-6-deoxy-L-lyxo-4-hexulose to yield dTDP-L-rhamnose.</text>
</comment>
<evidence type="ECO:0000256" key="1">
    <source>
        <dbReference type="ARBA" id="ARBA00004781"/>
    </source>
</evidence>
<dbReference type="GO" id="GO:0008831">
    <property type="term" value="F:dTDP-4-dehydrorhamnose reductase activity"/>
    <property type="evidence" value="ECO:0007669"/>
    <property type="project" value="UniProtKB-EC"/>
</dbReference>
<dbReference type="SUPFAM" id="SSF51735">
    <property type="entry name" value="NAD(P)-binding Rossmann-fold domains"/>
    <property type="match status" value="1"/>
</dbReference>
<evidence type="ECO:0000256" key="2">
    <source>
        <dbReference type="ARBA" id="ARBA00010944"/>
    </source>
</evidence>
<evidence type="ECO:0000313" key="9">
    <source>
        <dbReference type="Proteomes" id="UP000019464"/>
    </source>
</evidence>
<dbReference type="UniPathway" id="UPA00281"/>
<reference evidence="9" key="1">
    <citation type="submission" date="2012-11" db="EMBL/GenBank/DDBJ databases">
        <authorList>
            <person name="Singh A."/>
            <person name="Pinnaka A.K."/>
            <person name="Vaidya B."/>
        </authorList>
    </citation>
    <scope>NUCLEOTIDE SEQUENCE [LARGE SCALE GENOMIC DNA]</scope>
    <source>
        <strain evidence="9">AK23</strain>
    </source>
</reference>
<keyword evidence="9" id="KW-1185">Reference proteome</keyword>
<evidence type="ECO:0000256" key="6">
    <source>
        <dbReference type="RuleBase" id="RU364082"/>
    </source>
</evidence>
<proteinExistence type="inferred from homology"/>
<dbReference type="Gene3D" id="3.90.25.10">
    <property type="entry name" value="UDP-galactose 4-epimerase, domain 1"/>
    <property type="match status" value="1"/>
</dbReference>
<sequence>MASNRILVLGGTGQVGFELVRAFSLLGDVRAPSRIELDLTSELAVSNFLDQFQPSLILNAAAYTAVDKAESEPVLADRLNHLLPAQLSNWSAKHSAKLVHYSSDYVYPGNGRHAWIETDLTAPCNEYGRTKLKGDQAVESSGCMYLIFRTSWVYSARGHNFMKTMLALGKERTSLKVVNDQVGAPTPARLIALVTLQACLKSVTSGTYHLAPRGEVSWHGFAQAIFKFAAVAGINLAITPDAVEPIPSSDYPTPAQRPQNSRLNLTQLESALNCELPSWQSQLQLTIEEYLL</sequence>
<dbReference type="PANTHER" id="PTHR10491">
    <property type="entry name" value="DTDP-4-DEHYDRORHAMNOSE REDUCTASE"/>
    <property type="match status" value="1"/>
</dbReference>
<dbReference type="InterPro" id="IPR036291">
    <property type="entry name" value="NAD(P)-bd_dom_sf"/>
</dbReference>
<dbReference type="CDD" id="cd05254">
    <property type="entry name" value="dTDP_HR_like_SDR_e"/>
    <property type="match status" value="1"/>
</dbReference>